<proteinExistence type="predicted"/>
<feature type="transmembrane region" description="Helical" evidence="1">
    <location>
        <begin position="40"/>
        <end position="61"/>
    </location>
</feature>
<protein>
    <submittedName>
        <fullName evidence="2">Uncharacterized protein</fullName>
    </submittedName>
</protein>
<evidence type="ECO:0000313" key="2">
    <source>
        <dbReference type="EMBL" id="HIZ78827.1"/>
    </source>
</evidence>
<name>A0A9D2GH60_9FIRM</name>
<organism evidence="2 3">
    <name type="scientific">Candidatus Lachnoclostridium stercorigallinarum</name>
    <dbReference type="NCBI Taxonomy" id="2838634"/>
    <lineage>
        <taxon>Bacteria</taxon>
        <taxon>Bacillati</taxon>
        <taxon>Bacillota</taxon>
        <taxon>Clostridia</taxon>
        <taxon>Lachnospirales</taxon>
        <taxon>Lachnospiraceae</taxon>
    </lineage>
</organism>
<evidence type="ECO:0000256" key="1">
    <source>
        <dbReference type="SAM" id="Phobius"/>
    </source>
</evidence>
<reference evidence="2" key="2">
    <citation type="submission" date="2021-04" db="EMBL/GenBank/DDBJ databases">
        <authorList>
            <person name="Gilroy R."/>
        </authorList>
    </citation>
    <scope>NUCLEOTIDE SEQUENCE</scope>
    <source>
        <strain evidence="2">ChiBcec1-1093</strain>
    </source>
</reference>
<feature type="transmembrane region" description="Helical" evidence="1">
    <location>
        <begin position="10"/>
        <end position="28"/>
    </location>
</feature>
<keyword evidence="1" id="KW-1133">Transmembrane helix</keyword>
<reference evidence="2" key="1">
    <citation type="journal article" date="2021" name="PeerJ">
        <title>Extensive microbial diversity within the chicken gut microbiome revealed by metagenomics and culture.</title>
        <authorList>
            <person name="Gilroy R."/>
            <person name="Ravi A."/>
            <person name="Getino M."/>
            <person name="Pursley I."/>
            <person name="Horton D.L."/>
            <person name="Alikhan N.F."/>
            <person name="Baker D."/>
            <person name="Gharbi K."/>
            <person name="Hall N."/>
            <person name="Watson M."/>
            <person name="Adriaenssens E.M."/>
            <person name="Foster-Nyarko E."/>
            <person name="Jarju S."/>
            <person name="Secka A."/>
            <person name="Antonio M."/>
            <person name="Oren A."/>
            <person name="Chaudhuri R.R."/>
            <person name="La Ragione R."/>
            <person name="Hildebrand F."/>
            <person name="Pallen M.J."/>
        </authorList>
    </citation>
    <scope>NUCLEOTIDE SEQUENCE</scope>
    <source>
        <strain evidence="2">ChiBcec1-1093</strain>
    </source>
</reference>
<comment type="caution">
    <text evidence="2">The sequence shown here is derived from an EMBL/GenBank/DDBJ whole genome shotgun (WGS) entry which is preliminary data.</text>
</comment>
<evidence type="ECO:0000313" key="3">
    <source>
        <dbReference type="Proteomes" id="UP000824101"/>
    </source>
</evidence>
<keyword evidence="1" id="KW-0812">Transmembrane</keyword>
<gene>
    <name evidence="2" type="ORF">IAA17_03485</name>
</gene>
<sequence>MKRIGFIKKCFANICVIAGAVTIAVQILDWYNPYMNFSGYLWPVPWVFLVCSLVLAGLEIFS</sequence>
<dbReference type="AlphaFoldDB" id="A0A9D2GH60"/>
<keyword evidence="1" id="KW-0472">Membrane</keyword>
<dbReference type="Proteomes" id="UP000824101">
    <property type="component" value="Unassembled WGS sequence"/>
</dbReference>
<accession>A0A9D2GH60</accession>
<dbReference type="EMBL" id="DXBC01000049">
    <property type="protein sequence ID" value="HIZ78827.1"/>
    <property type="molecule type" value="Genomic_DNA"/>
</dbReference>